<evidence type="ECO:0000313" key="3">
    <source>
        <dbReference type="Proteomes" id="UP000005237"/>
    </source>
</evidence>
<protein>
    <submittedName>
        <fullName evidence="2">Uncharacterized protein</fullName>
    </submittedName>
</protein>
<dbReference type="AlphaFoldDB" id="A0A8R1EKX6"/>
<accession>A0A8R1EKX6</accession>
<sequence length="71" mass="7992">MFETCVFHRVVSEAPPLSPVCIETPHCCFTCNDSRCLRFFRSSDNKEDYKVEEGTADHGVLRPRPTGGAPF</sequence>
<feature type="region of interest" description="Disordered" evidence="1">
    <location>
        <begin position="51"/>
        <end position="71"/>
    </location>
</feature>
<proteinExistence type="predicted"/>
<reference evidence="2" key="2">
    <citation type="submission" date="2022-06" db="UniProtKB">
        <authorList>
            <consortium name="EnsemblMetazoa"/>
        </authorList>
    </citation>
    <scope>IDENTIFICATION</scope>
    <source>
        <strain evidence="2">DF5081</strain>
    </source>
</reference>
<evidence type="ECO:0000256" key="1">
    <source>
        <dbReference type="SAM" id="MobiDB-lite"/>
    </source>
</evidence>
<dbReference type="Proteomes" id="UP000005237">
    <property type="component" value="Unassembled WGS sequence"/>
</dbReference>
<evidence type="ECO:0000313" key="2">
    <source>
        <dbReference type="EnsemblMetazoa" id="CJA36186.1"/>
    </source>
</evidence>
<keyword evidence="3" id="KW-1185">Reference proteome</keyword>
<organism evidence="2 3">
    <name type="scientific">Caenorhabditis japonica</name>
    <dbReference type="NCBI Taxonomy" id="281687"/>
    <lineage>
        <taxon>Eukaryota</taxon>
        <taxon>Metazoa</taxon>
        <taxon>Ecdysozoa</taxon>
        <taxon>Nematoda</taxon>
        <taxon>Chromadorea</taxon>
        <taxon>Rhabditida</taxon>
        <taxon>Rhabditina</taxon>
        <taxon>Rhabditomorpha</taxon>
        <taxon>Rhabditoidea</taxon>
        <taxon>Rhabditidae</taxon>
        <taxon>Peloderinae</taxon>
        <taxon>Caenorhabditis</taxon>
    </lineage>
</organism>
<name>A0A8R1EKX6_CAEJA</name>
<feature type="compositionally biased region" description="Basic and acidic residues" evidence="1">
    <location>
        <begin position="51"/>
        <end position="60"/>
    </location>
</feature>
<dbReference type="EnsemblMetazoa" id="CJA36186.1">
    <property type="protein sequence ID" value="CJA36186.1"/>
    <property type="gene ID" value="WBGene00212033"/>
</dbReference>
<reference evidence="3" key="1">
    <citation type="submission" date="2010-08" db="EMBL/GenBank/DDBJ databases">
        <authorList>
            <consortium name="Caenorhabditis japonica Sequencing Consortium"/>
            <person name="Wilson R.K."/>
        </authorList>
    </citation>
    <scope>NUCLEOTIDE SEQUENCE [LARGE SCALE GENOMIC DNA]</scope>
    <source>
        <strain evidence="3">DF5081</strain>
    </source>
</reference>